<dbReference type="RefSeq" id="WP_074771584.1">
    <property type="nucleotide sequence ID" value="NZ_FNKP01000003.1"/>
</dbReference>
<reference evidence="11" key="1">
    <citation type="submission" date="2016-10" db="EMBL/GenBank/DDBJ databases">
        <authorList>
            <person name="Varghese N."/>
        </authorList>
    </citation>
    <scope>NUCLEOTIDE SEQUENCE [LARGE SCALE GENOMIC DNA]</scope>
    <source>
        <strain evidence="11">GAS106B</strain>
    </source>
</reference>
<evidence type="ECO:0000256" key="1">
    <source>
        <dbReference type="ARBA" id="ARBA00005417"/>
    </source>
</evidence>
<dbReference type="PANTHER" id="PTHR42794">
    <property type="entry name" value="HEMIN IMPORT ATP-BINDING PROTEIN HMUV"/>
    <property type="match status" value="1"/>
</dbReference>
<keyword evidence="2" id="KW-0813">Transport</keyword>
<name>A0A1H1JIM4_9BURK</name>
<dbReference type="PANTHER" id="PTHR42794:SF1">
    <property type="entry name" value="HEMIN IMPORT ATP-BINDING PROTEIN HMUV"/>
    <property type="match status" value="1"/>
</dbReference>
<dbReference type="SMART" id="SM00382">
    <property type="entry name" value="AAA"/>
    <property type="match status" value="1"/>
</dbReference>
<evidence type="ECO:0000256" key="5">
    <source>
        <dbReference type="ARBA" id="ARBA00022741"/>
    </source>
</evidence>
<keyword evidence="4" id="KW-0472">Membrane</keyword>
<evidence type="ECO:0000256" key="7">
    <source>
        <dbReference type="ARBA" id="ARBA00022967"/>
    </source>
</evidence>
<organism evidence="10 11">
    <name type="scientific">Paraburkholderia fungorum</name>
    <dbReference type="NCBI Taxonomy" id="134537"/>
    <lineage>
        <taxon>Bacteria</taxon>
        <taxon>Pseudomonadati</taxon>
        <taxon>Pseudomonadota</taxon>
        <taxon>Betaproteobacteria</taxon>
        <taxon>Burkholderiales</taxon>
        <taxon>Burkholderiaceae</taxon>
        <taxon>Paraburkholderia</taxon>
    </lineage>
</organism>
<comment type="function">
    <text evidence="8">Part of the ABC transporter complex HmuTUV involved in hemin import. Responsible for energy coupling to the transport system.</text>
</comment>
<keyword evidence="4" id="KW-0997">Cell inner membrane</keyword>
<evidence type="ECO:0000259" key="9">
    <source>
        <dbReference type="PROSITE" id="PS50893"/>
    </source>
</evidence>
<protein>
    <submittedName>
        <fullName evidence="10">Iron complex transport system ATP-binding protein</fullName>
    </submittedName>
</protein>
<dbReference type="GO" id="GO:0016887">
    <property type="term" value="F:ATP hydrolysis activity"/>
    <property type="evidence" value="ECO:0007669"/>
    <property type="project" value="InterPro"/>
</dbReference>
<dbReference type="Gene3D" id="3.40.50.300">
    <property type="entry name" value="P-loop containing nucleotide triphosphate hydrolases"/>
    <property type="match status" value="1"/>
</dbReference>
<proteinExistence type="inferred from homology"/>
<keyword evidence="7" id="KW-1278">Translocase</keyword>
<evidence type="ECO:0000256" key="2">
    <source>
        <dbReference type="ARBA" id="ARBA00022448"/>
    </source>
</evidence>
<evidence type="ECO:0000313" key="10">
    <source>
        <dbReference type="EMBL" id="SDR49297.1"/>
    </source>
</evidence>
<evidence type="ECO:0000256" key="6">
    <source>
        <dbReference type="ARBA" id="ARBA00022840"/>
    </source>
</evidence>
<dbReference type="GO" id="GO:0005524">
    <property type="term" value="F:ATP binding"/>
    <property type="evidence" value="ECO:0007669"/>
    <property type="project" value="UniProtKB-KW"/>
</dbReference>
<sequence>MNATLACRDIVYRRSHALILDGVSLSVQTGEIVSLLGVNGAGKSTLLRILLGLLPAESGTVVLNGTAISKQRRQAIARCVAYVPQLHVAHFPYTVSQIVALGRVPHLGLGRTLRSADHAAIDTALARLDITHLAARNYMALSGGERQRVLLARALAQQARILVMDEPLTGLDYGHQLRMLSLLAALAAEGYAILNTTHRPEDAFHGATRAVLLERGRVIADGAPRDVIDARAIGKLYDVAVDQLDVERYRFFVPGHADTAAPTSSLSSPEPPPC</sequence>
<keyword evidence="11" id="KW-1185">Reference proteome</keyword>
<feature type="domain" description="ABC transporter" evidence="9">
    <location>
        <begin position="5"/>
        <end position="240"/>
    </location>
</feature>
<dbReference type="PROSITE" id="PS00211">
    <property type="entry name" value="ABC_TRANSPORTER_1"/>
    <property type="match status" value="1"/>
</dbReference>
<dbReference type="InterPro" id="IPR017871">
    <property type="entry name" value="ABC_transporter-like_CS"/>
</dbReference>
<dbReference type="CDD" id="cd03214">
    <property type="entry name" value="ABC_Iron-Siderophores_B12_Hemin"/>
    <property type="match status" value="1"/>
</dbReference>
<dbReference type="FunFam" id="3.40.50.300:FF:000134">
    <property type="entry name" value="Iron-enterobactin ABC transporter ATP-binding protein"/>
    <property type="match status" value="1"/>
</dbReference>
<dbReference type="EMBL" id="FNKP01000003">
    <property type="protein sequence ID" value="SDR49297.1"/>
    <property type="molecule type" value="Genomic_DNA"/>
</dbReference>
<comment type="similarity">
    <text evidence="1">Belongs to the ABC transporter superfamily.</text>
</comment>
<dbReference type="Pfam" id="PF00005">
    <property type="entry name" value="ABC_tran"/>
    <property type="match status" value="1"/>
</dbReference>
<gene>
    <name evidence="10" type="ORF">SAMN05443245_6383</name>
</gene>
<keyword evidence="6 10" id="KW-0067">ATP-binding</keyword>
<evidence type="ECO:0000313" key="11">
    <source>
        <dbReference type="Proteomes" id="UP000183487"/>
    </source>
</evidence>
<evidence type="ECO:0000256" key="4">
    <source>
        <dbReference type="ARBA" id="ARBA00022519"/>
    </source>
</evidence>
<dbReference type="OrthoDB" id="5296765at2"/>
<evidence type="ECO:0000256" key="8">
    <source>
        <dbReference type="ARBA" id="ARBA00037066"/>
    </source>
</evidence>
<dbReference type="AlphaFoldDB" id="A0A1H1JIM4"/>
<accession>A0A1H1JIM4</accession>
<dbReference type="SUPFAM" id="SSF52540">
    <property type="entry name" value="P-loop containing nucleoside triphosphate hydrolases"/>
    <property type="match status" value="1"/>
</dbReference>
<keyword evidence="3" id="KW-1003">Cell membrane</keyword>
<dbReference type="Proteomes" id="UP000183487">
    <property type="component" value="Unassembled WGS sequence"/>
</dbReference>
<evidence type="ECO:0000256" key="3">
    <source>
        <dbReference type="ARBA" id="ARBA00022475"/>
    </source>
</evidence>
<keyword evidence="5" id="KW-0547">Nucleotide-binding</keyword>
<dbReference type="PROSITE" id="PS50893">
    <property type="entry name" value="ABC_TRANSPORTER_2"/>
    <property type="match status" value="1"/>
</dbReference>
<dbReference type="InterPro" id="IPR027417">
    <property type="entry name" value="P-loop_NTPase"/>
</dbReference>
<dbReference type="InterPro" id="IPR003439">
    <property type="entry name" value="ABC_transporter-like_ATP-bd"/>
</dbReference>
<dbReference type="InterPro" id="IPR003593">
    <property type="entry name" value="AAA+_ATPase"/>
</dbReference>